<feature type="transmembrane region" description="Helical" evidence="1">
    <location>
        <begin position="180"/>
        <end position="208"/>
    </location>
</feature>
<feature type="transmembrane region" description="Helical" evidence="1">
    <location>
        <begin position="65"/>
        <end position="84"/>
    </location>
</feature>
<dbReference type="EMBL" id="KQ422211">
    <property type="protein sequence ID" value="KOF75331.1"/>
    <property type="molecule type" value="Genomic_DNA"/>
</dbReference>
<evidence type="ECO:0000256" key="1">
    <source>
        <dbReference type="SAM" id="Phobius"/>
    </source>
</evidence>
<keyword evidence="1" id="KW-1133">Transmembrane helix</keyword>
<name>A0A0L8GE85_OCTBM</name>
<feature type="transmembrane region" description="Helical" evidence="1">
    <location>
        <begin position="261"/>
        <end position="279"/>
    </location>
</feature>
<evidence type="ECO:0008006" key="3">
    <source>
        <dbReference type="Google" id="ProtNLM"/>
    </source>
</evidence>
<evidence type="ECO:0000313" key="2">
    <source>
        <dbReference type="EMBL" id="KOF75331.1"/>
    </source>
</evidence>
<feature type="transmembrane region" description="Helical" evidence="1">
    <location>
        <begin position="139"/>
        <end position="160"/>
    </location>
</feature>
<sequence>MEDTHISNDYEYADMNFTDMEPHPVTLSGMFLASLISAIIMFLFNGFLLFVIVQDRCSYRKAKCLASLNYILNYAFFALFYYFYTVHIHMYPDMPRSSCAFIIFLYLVLEDGTKYFTFPICIDFIVQHFMPNQHQKRKFIYFQLILIGGIWGVIFLKEIALSSSQPENEIPFCIVMLSDVIIWSQLICTILFLCAIVVCLSLLLYIAIRNEEKPWKSFNVLGAVAVISVLLIVVHVISMSSTITMLAFIDSNGNNNHLAKTSSIVHFIGSLLIPFAWLCDGAIRQSIWKLFTGKRSTPENQTVHELTTEID</sequence>
<feature type="transmembrane region" description="Helical" evidence="1">
    <location>
        <begin position="90"/>
        <end position="109"/>
    </location>
</feature>
<feature type="transmembrane region" description="Helical" evidence="1">
    <location>
        <begin position="30"/>
        <end position="53"/>
    </location>
</feature>
<dbReference type="KEGG" id="obi:106877394"/>
<reference evidence="2" key="1">
    <citation type="submission" date="2015-07" db="EMBL/GenBank/DDBJ databases">
        <title>MeaNS - Measles Nucleotide Surveillance Program.</title>
        <authorList>
            <person name="Tran T."/>
            <person name="Druce J."/>
        </authorList>
    </citation>
    <scope>NUCLEOTIDE SEQUENCE</scope>
    <source>
        <strain evidence="2">UCB-OBI-ISO-001</strain>
        <tissue evidence="2">Gonad</tissue>
    </source>
</reference>
<dbReference type="AlphaFoldDB" id="A0A0L8GE85"/>
<dbReference type="OrthoDB" id="10298952at2759"/>
<gene>
    <name evidence="2" type="ORF">OCBIM_22034904mg</name>
</gene>
<protein>
    <recommendedName>
        <fullName evidence="3">G-protein coupled receptors family 1 profile domain-containing protein</fullName>
    </recommendedName>
</protein>
<feature type="transmembrane region" description="Helical" evidence="1">
    <location>
        <begin position="220"/>
        <end position="249"/>
    </location>
</feature>
<organism evidence="2">
    <name type="scientific">Octopus bimaculoides</name>
    <name type="common">California two-spotted octopus</name>
    <dbReference type="NCBI Taxonomy" id="37653"/>
    <lineage>
        <taxon>Eukaryota</taxon>
        <taxon>Metazoa</taxon>
        <taxon>Spiralia</taxon>
        <taxon>Lophotrochozoa</taxon>
        <taxon>Mollusca</taxon>
        <taxon>Cephalopoda</taxon>
        <taxon>Coleoidea</taxon>
        <taxon>Octopodiformes</taxon>
        <taxon>Octopoda</taxon>
        <taxon>Incirrata</taxon>
        <taxon>Octopodidae</taxon>
        <taxon>Octopus</taxon>
    </lineage>
</organism>
<keyword evidence="1" id="KW-0472">Membrane</keyword>
<proteinExistence type="predicted"/>
<keyword evidence="1" id="KW-0812">Transmembrane</keyword>
<accession>A0A0L8GE85</accession>